<gene>
    <name evidence="5" type="ORF">HMPREF9473_04281</name>
</gene>
<dbReference type="InterPro" id="IPR009057">
    <property type="entry name" value="Homeodomain-like_sf"/>
</dbReference>
<dbReference type="GO" id="GO:0043565">
    <property type="term" value="F:sequence-specific DNA binding"/>
    <property type="evidence" value="ECO:0007669"/>
    <property type="project" value="InterPro"/>
</dbReference>
<evidence type="ECO:0000313" key="5">
    <source>
        <dbReference type="EMBL" id="EHI57791.1"/>
    </source>
</evidence>
<dbReference type="PANTHER" id="PTHR43280:SF28">
    <property type="entry name" value="HTH-TYPE TRANSCRIPTIONAL ACTIVATOR RHAS"/>
    <property type="match status" value="1"/>
</dbReference>
<dbReference type="Proteomes" id="UP000005384">
    <property type="component" value="Unassembled WGS sequence"/>
</dbReference>
<dbReference type="Gene3D" id="1.10.10.60">
    <property type="entry name" value="Homeodomain-like"/>
    <property type="match status" value="2"/>
</dbReference>
<evidence type="ECO:0000256" key="2">
    <source>
        <dbReference type="ARBA" id="ARBA00023125"/>
    </source>
</evidence>
<evidence type="ECO:0000313" key="6">
    <source>
        <dbReference type="Proteomes" id="UP000005384"/>
    </source>
</evidence>
<comment type="caution">
    <text evidence="5">The sequence shown here is derived from an EMBL/GenBank/DDBJ whole genome shotgun (WGS) entry which is preliminary data.</text>
</comment>
<dbReference type="PROSITE" id="PS00041">
    <property type="entry name" value="HTH_ARAC_FAMILY_1"/>
    <property type="match status" value="1"/>
</dbReference>
<reference evidence="5 6" key="1">
    <citation type="submission" date="2011-08" db="EMBL/GenBank/DDBJ databases">
        <title>The Genome Sequence of Clostridium hathewayi WAL-18680.</title>
        <authorList>
            <consortium name="The Broad Institute Genome Sequencing Platform"/>
            <person name="Earl A."/>
            <person name="Ward D."/>
            <person name="Feldgarden M."/>
            <person name="Gevers D."/>
            <person name="Finegold S.M."/>
            <person name="Summanen P.H."/>
            <person name="Molitoris D.R."/>
            <person name="Song M."/>
            <person name="Daigneault M."/>
            <person name="Allen-Vercoe E."/>
            <person name="Young S.K."/>
            <person name="Zeng Q."/>
            <person name="Gargeya S."/>
            <person name="Fitzgerald M."/>
            <person name="Haas B."/>
            <person name="Abouelleil A."/>
            <person name="Alvarado L."/>
            <person name="Arachchi H.M."/>
            <person name="Berlin A."/>
            <person name="Brown A."/>
            <person name="Chapman S.B."/>
            <person name="Chen Z."/>
            <person name="Dunbar C."/>
            <person name="Freedman E."/>
            <person name="Gearin G."/>
            <person name="Gellesch M."/>
            <person name="Goldberg J."/>
            <person name="Griggs A."/>
            <person name="Gujja S."/>
            <person name="Heiman D."/>
            <person name="Howarth C."/>
            <person name="Larson L."/>
            <person name="Lui A."/>
            <person name="MacDonald P.J.P."/>
            <person name="Montmayeur A."/>
            <person name="Murphy C."/>
            <person name="Neiman D."/>
            <person name="Pearson M."/>
            <person name="Priest M."/>
            <person name="Roberts A."/>
            <person name="Saif S."/>
            <person name="Shea T."/>
            <person name="Shenoy N."/>
            <person name="Sisk P."/>
            <person name="Stolte C."/>
            <person name="Sykes S."/>
            <person name="Wortman J."/>
            <person name="Nusbaum C."/>
            <person name="Birren B."/>
        </authorList>
    </citation>
    <scope>NUCLEOTIDE SEQUENCE [LARGE SCALE GENOMIC DNA]</scope>
    <source>
        <strain evidence="5 6">WAL-18680</strain>
    </source>
</reference>
<keyword evidence="3" id="KW-0804">Transcription</keyword>
<dbReference type="OrthoDB" id="9799319at2"/>
<keyword evidence="6" id="KW-1185">Reference proteome</keyword>
<evidence type="ECO:0000256" key="3">
    <source>
        <dbReference type="ARBA" id="ARBA00023163"/>
    </source>
</evidence>
<keyword evidence="2" id="KW-0238">DNA-binding</keyword>
<organism evidence="5 6">
    <name type="scientific">Hungatella hathewayi WAL-18680</name>
    <dbReference type="NCBI Taxonomy" id="742737"/>
    <lineage>
        <taxon>Bacteria</taxon>
        <taxon>Bacillati</taxon>
        <taxon>Bacillota</taxon>
        <taxon>Clostridia</taxon>
        <taxon>Lachnospirales</taxon>
        <taxon>Lachnospiraceae</taxon>
        <taxon>Hungatella</taxon>
    </lineage>
</organism>
<dbReference type="SMART" id="SM00342">
    <property type="entry name" value="HTH_ARAC"/>
    <property type="match status" value="1"/>
</dbReference>
<dbReference type="HOGENOM" id="CLU_000445_88_3_9"/>
<dbReference type="PANTHER" id="PTHR43280">
    <property type="entry name" value="ARAC-FAMILY TRANSCRIPTIONAL REGULATOR"/>
    <property type="match status" value="1"/>
</dbReference>
<keyword evidence="1" id="KW-0805">Transcription regulation</keyword>
<dbReference type="PRINTS" id="PR00032">
    <property type="entry name" value="HTHARAC"/>
</dbReference>
<evidence type="ECO:0000256" key="1">
    <source>
        <dbReference type="ARBA" id="ARBA00023015"/>
    </source>
</evidence>
<dbReference type="SUPFAM" id="SSF46689">
    <property type="entry name" value="Homeodomain-like"/>
    <property type="match status" value="2"/>
</dbReference>
<dbReference type="RefSeq" id="WP_006782270.1">
    <property type="nucleotide sequence ID" value="NZ_CP040506.1"/>
</dbReference>
<feature type="domain" description="HTH araC/xylS-type" evidence="4">
    <location>
        <begin position="196"/>
        <end position="294"/>
    </location>
</feature>
<dbReference type="EMBL" id="ADLN01000118">
    <property type="protein sequence ID" value="EHI57791.1"/>
    <property type="molecule type" value="Genomic_DNA"/>
</dbReference>
<dbReference type="InterPro" id="IPR018060">
    <property type="entry name" value="HTH_AraC"/>
</dbReference>
<dbReference type="InterPro" id="IPR018062">
    <property type="entry name" value="HTH_AraC-typ_CS"/>
</dbReference>
<accession>G5ILA3</accession>
<dbReference type="PROSITE" id="PS01124">
    <property type="entry name" value="HTH_ARAC_FAMILY_2"/>
    <property type="match status" value="1"/>
</dbReference>
<sequence length="307" mass="36677">MSESIHGLSYEQNYQIIINNMPDSIYYYFDYDERSYQVNMDFQHFHSFHEIHLLLSPKASHLVEGIPYSIETNDFVLLRPSLLHKTTYPEGAPSKRLIINFLYPQEYLDSHPALRLLLDPFSEALPIYRFERDKQLVLNQIINEIYLFSKQQLPSDVKMMMIHNRFQAFLYKLWELKNYNLYIPEEFDSEQSEKIYRITAYIHTHYQEELTLESLARQFYMSTCYLSHQFRNVTGYTLIHYIQMTRIRNAQYALINSSEKITDISEQNGFTSFSQFNRVFRKFCGVSPSDFRKNPVMSVFPPRTSSE</sequence>
<dbReference type="GO" id="GO:0003700">
    <property type="term" value="F:DNA-binding transcription factor activity"/>
    <property type="evidence" value="ECO:0007669"/>
    <property type="project" value="InterPro"/>
</dbReference>
<name>G5ILA3_9FIRM</name>
<protein>
    <recommendedName>
        <fullName evidence="4">HTH araC/xylS-type domain-containing protein</fullName>
    </recommendedName>
</protein>
<dbReference type="PATRIC" id="fig|742737.3.peg.4263"/>
<dbReference type="InterPro" id="IPR020449">
    <property type="entry name" value="Tscrpt_reg_AraC-type_HTH"/>
</dbReference>
<dbReference type="Pfam" id="PF12833">
    <property type="entry name" value="HTH_18"/>
    <property type="match status" value="1"/>
</dbReference>
<dbReference type="InterPro" id="IPR037923">
    <property type="entry name" value="HTH-like"/>
</dbReference>
<evidence type="ECO:0000259" key="4">
    <source>
        <dbReference type="PROSITE" id="PS01124"/>
    </source>
</evidence>
<proteinExistence type="predicted"/>
<dbReference type="SUPFAM" id="SSF51215">
    <property type="entry name" value="Regulatory protein AraC"/>
    <property type="match status" value="1"/>
</dbReference>
<dbReference type="AlphaFoldDB" id="G5ILA3"/>